<comment type="caution">
    <text evidence="1">The sequence shown here is derived from an EMBL/GenBank/DDBJ whole genome shotgun (WGS) entry which is preliminary data.</text>
</comment>
<name>A0ABQ9GLM2_9NEOP</name>
<evidence type="ECO:0000313" key="2">
    <source>
        <dbReference type="Proteomes" id="UP001159363"/>
    </source>
</evidence>
<reference evidence="1 2" key="1">
    <citation type="submission" date="2023-02" db="EMBL/GenBank/DDBJ databases">
        <title>LHISI_Scaffold_Assembly.</title>
        <authorList>
            <person name="Stuart O.P."/>
            <person name="Cleave R."/>
            <person name="Magrath M.J.L."/>
            <person name="Mikheyev A.S."/>
        </authorList>
    </citation>
    <scope>NUCLEOTIDE SEQUENCE [LARGE SCALE GENOMIC DNA]</scope>
    <source>
        <strain evidence="1">Daus_M_001</strain>
        <tissue evidence="1">Leg muscle</tissue>
    </source>
</reference>
<proteinExistence type="predicted"/>
<evidence type="ECO:0000313" key="1">
    <source>
        <dbReference type="EMBL" id="KAJ8872928.1"/>
    </source>
</evidence>
<dbReference type="Proteomes" id="UP001159363">
    <property type="component" value="Chromosome 10"/>
</dbReference>
<organism evidence="1 2">
    <name type="scientific">Dryococelus australis</name>
    <dbReference type="NCBI Taxonomy" id="614101"/>
    <lineage>
        <taxon>Eukaryota</taxon>
        <taxon>Metazoa</taxon>
        <taxon>Ecdysozoa</taxon>
        <taxon>Arthropoda</taxon>
        <taxon>Hexapoda</taxon>
        <taxon>Insecta</taxon>
        <taxon>Pterygota</taxon>
        <taxon>Neoptera</taxon>
        <taxon>Polyneoptera</taxon>
        <taxon>Phasmatodea</taxon>
        <taxon>Verophasmatodea</taxon>
        <taxon>Anareolatae</taxon>
        <taxon>Phasmatidae</taxon>
        <taxon>Eurycanthinae</taxon>
        <taxon>Dryococelus</taxon>
    </lineage>
</organism>
<gene>
    <name evidence="1" type="ORF">PR048_026544</name>
</gene>
<sequence>MAKRKPKGPLYTNEVGIKGPAAQIYLNDHLTTFNKQLLSHALDEKKRENIVTALTFRGKMYAKKKDNQRPVQVKDTWFLEEVIKNNQGRK</sequence>
<accession>A0ABQ9GLM2</accession>
<dbReference type="EMBL" id="JARBHB010000011">
    <property type="protein sequence ID" value="KAJ8872928.1"/>
    <property type="molecule type" value="Genomic_DNA"/>
</dbReference>
<protein>
    <submittedName>
        <fullName evidence="1">Uncharacterized protein</fullName>
    </submittedName>
</protein>
<keyword evidence="2" id="KW-1185">Reference proteome</keyword>